<feature type="domain" description="Ribosome maturation protein SDO1/SBDS N-terminal" evidence="9">
    <location>
        <begin position="44"/>
        <end position="131"/>
    </location>
</feature>
<dbReference type="AlphaFoldDB" id="G8JVU5"/>
<dbReference type="InterPro" id="IPR002140">
    <property type="entry name" value="Sdo1/SBDS"/>
</dbReference>
<comment type="subcellular location">
    <subcellularLocation>
        <location evidence="2">Cytoplasm</location>
    </subcellularLocation>
    <subcellularLocation>
        <location evidence="1">Nucleus</location>
    </subcellularLocation>
</comment>
<evidence type="ECO:0000313" key="13">
    <source>
        <dbReference type="Proteomes" id="UP000006790"/>
    </source>
</evidence>
<organism evidence="12 13">
    <name type="scientific">Eremothecium cymbalariae (strain CBS 270.75 / DBVPG 7215 / KCTC 17166 / NRRL Y-17582)</name>
    <name type="common">Yeast</name>
    <dbReference type="NCBI Taxonomy" id="931890"/>
    <lineage>
        <taxon>Eukaryota</taxon>
        <taxon>Fungi</taxon>
        <taxon>Dikarya</taxon>
        <taxon>Ascomycota</taxon>
        <taxon>Saccharomycotina</taxon>
        <taxon>Saccharomycetes</taxon>
        <taxon>Saccharomycetales</taxon>
        <taxon>Saccharomycetaceae</taxon>
        <taxon>Eremothecium</taxon>
    </lineage>
</organism>
<dbReference type="InterPro" id="IPR037188">
    <property type="entry name" value="Sdo1/SBDS_central_sf"/>
</dbReference>
<dbReference type="GO" id="GO:0042256">
    <property type="term" value="P:cytosolic ribosome assembly"/>
    <property type="evidence" value="ECO:0007669"/>
    <property type="project" value="EnsemblFungi"/>
</dbReference>
<keyword evidence="13" id="KW-1185">Reference proteome</keyword>
<name>G8JVU5_ERECY</name>
<evidence type="ECO:0000256" key="8">
    <source>
        <dbReference type="ARBA" id="ARBA00071414"/>
    </source>
</evidence>
<dbReference type="InterPro" id="IPR018978">
    <property type="entry name" value="SDO1/SBDS_central"/>
</dbReference>
<reference evidence="13" key="1">
    <citation type="journal article" date="2012" name="G3 (Bethesda)">
        <title>Pichia sorbitophila, an interspecies yeast hybrid reveals early steps of genome resolution following polyploidization.</title>
        <authorList>
            <person name="Leh Louis V."/>
            <person name="Despons L."/>
            <person name="Friedrich A."/>
            <person name="Martin T."/>
            <person name="Durrens P."/>
            <person name="Casaregola S."/>
            <person name="Neuveglise C."/>
            <person name="Fairhead C."/>
            <person name="Marck C."/>
            <person name="Cruz J.A."/>
            <person name="Straub M.L."/>
            <person name="Kugler V."/>
            <person name="Sacerdot C."/>
            <person name="Uzunov Z."/>
            <person name="Thierry A."/>
            <person name="Weiss S."/>
            <person name="Bleykasten C."/>
            <person name="De Montigny J."/>
            <person name="Jacques N."/>
            <person name="Jung P."/>
            <person name="Lemaire M."/>
            <person name="Mallet S."/>
            <person name="Morel G."/>
            <person name="Richard G.F."/>
            <person name="Sarkar A."/>
            <person name="Savel G."/>
            <person name="Schacherer J."/>
            <person name="Seret M.L."/>
            <person name="Talla E."/>
            <person name="Samson G."/>
            <person name="Jubin C."/>
            <person name="Poulain J."/>
            <person name="Vacherie B."/>
            <person name="Barbe V."/>
            <person name="Pelletier E."/>
            <person name="Sherman D.J."/>
            <person name="Westhof E."/>
            <person name="Weissenbach J."/>
            <person name="Baret P.V."/>
            <person name="Wincker P."/>
            <person name="Gaillardin C."/>
            <person name="Dujon B."/>
            <person name="Souciet J.L."/>
        </authorList>
    </citation>
    <scope>NUCLEOTIDE SEQUENCE [LARGE SCALE GENOMIC DNA]</scope>
    <source>
        <strain evidence="13">CBS 270.75 / DBVPG 7215 / KCTC 17166 / NRRL Y-17582</strain>
    </source>
</reference>
<evidence type="ECO:0000256" key="4">
    <source>
        <dbReference type="ARBA" id="ARBA00022490"/>
    </source>
</evidence>
<dbReference type="OMA" id="TIISAKC"/>
<keyword evidence="6" id="KW-0539">Nucleus</keyword>
<dbReference type="Pfam" id="PF01172">
    <property type="entry name" value="SBDS_N"/>
    <property type="match status" value="1"/>
</dbReference>
<dbReference type="RefSeq" id="XP_003647777.1">
    <property type="nucleotide sequence ID" value="XM_003647729.1"/>
</dbReference>
<dbReference type="GeneID" id="11469362"/>
<evidence type="ECO:0000313" key="12">
    <source>
        <dbReference type="EMBL" id="AET40960.1"/>
    </source>
</evidence>
<dbReference type="GO" id="GO:0005085">
    <property type="term" value="F:guanyl-nucleotide exchange factor activity"/>
    <property type="evidence" value="ECO:0007669"/>
    <property type="project" value="EnsemblFungi"/>
</dbReference>
<evidence type="ECO:0000259" key="9">
    <source>
        <dbReference type="Pfam" id="PF01172"/>
    </source>
</evidence>
<dbReference type="InterPro" id="IPR018023">
    <property type="entry name" value="Ribosome_mat_SBDS_CS"/>
</dbReference>
<dbReference type="InterPro" id="IPR019783">
    <property type="entry name" value="SDO1/SBDS_N"/>
</dbReference>
<dbReference type="Gene3D" id="1.10.10.900">
    <property type="entry name" value="SBDS protein C-terminal domain, subdomain 1"/>
    <property type="match status" value="1"/>
</dbReference>
<gene>
    <name evidence="12" type="ordered locus">Ecym_7108</name>
</gene>
<evidence type="ECO:0000256" key="7">
    <source>
        <dbReference type="ARBA" id="ARBA00049708"/>
    </source>
</evidence>
<dbReference type="PROSITE" id="PS01267">
    <property type="entry name" value="UPF0023"/>
    <property type="match status" value="1"/>
</dbReference>
<dbReference type="InterPro" id="IPR039100">
    <property type="entry name" value="Sdo1/SBDS-like"/>
</dbReference>
<accession>G8JVU5</accession>
<evidence type="ECO:0000259" key="10">
    <source>
        <dbReference type="Pfam" id="PF09377"/>
    </source>
</evidence>
<dbReference type="Gene3D" id="3.30.70.240">
    <property type="match status" value="1"/>
</dbReference>
<dbReference type="PANTHER" id="PTHR10927">
    <property type="entry name" value="RIBOSOME MATURATION PROTEIN SBDS"/>
    <property type="match status" value="1"/>
</dbReference>
<dbReference type="KEGG" id="erc:Ecym_7108"/>
<evidence type="ECO:0000256" key="3">
    <source>
        <dbReference type="ARBA" id="ARBA00007433"/>
    </source>
</evidence>
<dbReference type="PANTHER" id="PTHR10927:SF1">
    <property type="entry name" value="RIBOSOME MATURATION PROTEIN SBDS"/>
    <property type="match status" value="1"/>
</dbReference>
<evidence type="ECO:0000256" key="2">
    <source>
        <dbReference type="ARBA" id="ARBA00004496"/>
    </source>
</evidence>
<dbReference type="HOGENOM" id="CLU_043216_1_1_1"/>
<evidence type="ECO:0000256" key="1">
    <source>
        <dbReference type="ARBA" id="ARBA00004123"/>
    </source>
</evidence>
<dbReference type="GO" id="GO:0070181">
    <property type="term" value="F:small ribosomal subunit rRNA binding"/>
    <property type="evidence" value="ECO:0007669"/>
    <property type="project" value="EnsemblFungi"/>
</dbReference>
<evidence type="ECO:0000256" key="6">
    <source>
        <dbReference type="ARBA" id="ARBA00023242"/>
    </source>
</evidence>
<keyword evidence="4" id="KW-0963">Cytoplasm</keyword>
<dbReference type="Gene3D" id="3.30.1250.10">
    <property type="entry name" value="Ribosome maturation protein SBDS, N-terminal domain"/>
    <property type="match status" value="1"/>
</dbReference>
<evidence type="ECO:0000256" key="5">
    <source>
        <dbReference type="ARBA" id="ARBA00022517"/>
    </source>
</evidence>
<dbReference type="InterPro" id="IPR036786">
    <property type="entry name" value="Ribosome_mat_SBDS_N_sf"/>
</dbReference>
<dbReference type="EMBL" id="CP002503">
    <property type="protein sequence ID" value="AET40960.1"/>
    <property type="molecule type" value="Genomic_DNA"/>
</dbReference>
<protein>
    <recommendedName>
        <fullName evidence="8">Ribosome maturation protein SDO1</fullName>
    </recommendedName>
</protein>
<dbReference type="eggNOG" id="KOG2917">
    <property type="taxonomic scope" value="Eukaryota"/>
</dbReference>
<proteinExistence type="inferred from homology"/>
<comment type="similarity">
    <text evidence="3">Belongs to the SDO1/SBDS family.</text>
</comment>
<dbReference type="GO" id="GO:0042134">
    <property type="term" value="F:rRNA primary transcript binding"/>
    <property type="evidence" value="ECO:0007669"/>
    <property type="project" value="EnsemblFungi"/>
</dbReference>
<sequence>MVNADGSVHTLVISFNSKESTETPRTGYSMGVINQPSGQIKLTNVSMVRLKKGKKRFEVACYQNKVQDYRNGVEKDLDEVLQINQVFLNVSKGQVASKGDLTSAFGTSDQTAIIAEILNRGEIPLSEKERQLMLEKLTNEILTMVSAKCINPKSKKRYPPTMINKALTELKFGIVVNKPAKLQALEAIKVLVSKQLIPIVRAKMKVKVAITSQGNEDIIDRLTKLILVTDAAATQSDESGTAWTRIGLIDPVCYREILSLCNDKGTVQVLDMAVVDDLKDQNS</sequence>
<dbReference type="GO" id="GO:1990932">
    <property type="term" value="F:5.8S rRNA binding"/>
    <property type="evidence" value="ECO:0007669"/>
    <property type="project" value="EnsemblFungi"/>
</dbReference>
<feature type="domain" description="Ribosome maturation protein SDO1/SBDS C-terminal" evidence="11">
    <location>
        <begin position="204"/>
        <end position="272"/>
    </location>
</feature>
<dbReference type="SUPFAM" id="SSF89895">
    <property type="entry name" value="FYSH domain"/>
    <property type="match status" value="1"/>
</dbReference>
<dbReference type="InParanoid" id="G8JVU5"/>
<dbReference type="Pfam" id="PF20268">
    <property type="entry name" value="SBDS_C"/>
    <property type="match status" value="1"/>
</dbReference>
<dbReference type="Proteomes" id="UP000006790">
    <property type="component" value="Chromosome 7"/>
</dbReference>
<dbReference type="GO" id="GO:0005737">
    <property type="term" value="C:cytoplasm"/>
    <property type="evidence" value="ECO:0007669"/>
    <property type="project" value="UniProtKB-SubCell"/>
</dbReference>
<dbReference type="OrthoDB" id="10253092at2759"/>
<dbReference type="SUPFAM" id="SSF109728">
    <property type="entry name" value="Hypothetical protein AF0491, middle domain"/>
    <property type="match status" value="1"/>
</dbReference>
<dbReference type="GO" id="GO:0005634">
    <property type="term" value="C:nucleus"/>
    <property type="evidence" value="ECO:0007669"/>
    <property type="project" value="UniProtKB-SubCell"/>
</dbReference>
<feature type="domain" description="Ribosome maturation protein SDO1/SBDS central" evidence="10">
    <location>
        <begin position="139"/>
        <end position="202"/>
    </location>
</feature>
<dbReference type="InterPro" id="IPR046928">
    <property type="entry name" value="SDO1/SBDS_C"/>
</dbReference>
<dbReference type="FunFam" id="3.30.1250.10:FF:000001">
    <property type="entry name" value="SBDS, ribosome maturation factor"/>
    <property type="match status" value="1"/>
</dbReference>
<dbReference type="GO" id="GO:0070180">
    <property type="term" value="F:large ribosomal subunit rRNA binding"/>
    <property type="evidence" value="ECO:0007669"/>
    <property type="project" value="EnsemblFungi"/>
</dbReference>
<dbReference type="STRING" id="931890.G8JVU5"/>
<keyword evidence="5" id="KW-0690">Ribosome biogenesis</keyword>
<dbReference type="FunCoup" id="G8JVU5">
    <property type="interactions" value="1004"/>
</dbReference>
<comment type="subunit">
    <text evidence="7">Associates with the 60S ribosomal subunit.</text>
</comment>
<dbReference type="NCBIfam" id="TIGR00291">
    <property type="entry name" value="RNA_SBDS"/>
    <property type="match status" value="1"/>
</dbReference>
<evidence type="ECO:0000259" key="11">
    <source>
        <dbReference type="Pfam" id="PF20268"/>
    </source>
</evidence>
<dbReference type="Pfam" id="PF09377">
    <property type="entry name" value="SBDS_domain_II"/>
    <property type="match status" value="1"/>
</dbReference>